<dbReference type="PANTHER" id="PTHR14950:SF37">
    <property type="entry name" value="ENDORIBONUCLEASE DICER"/>
    <property type="match status" value="1"/>
</dbReference>
<keyword evidence="7" id="KW-0378">Hydrolase</keyword>
<evidence type="ECO:0000259" key="10">
    <source>
        <dbReference type="PROSITE" id="PS50821"/>
    </source>
</evidence>
<dbReference type="PROSITE" id="PS50142">
    <property type="entry name" value="RNASE_3_2"/>
    <property type="match status" value="2"/>
</dbReference>
<dbReference type="AlphaFoldDB" id="A0A2P6NI36"/>
<evidence type="ECO:0000313" key="11">
    <source>
        <dbReference type="EMBL" id="PRP83599.1"/>
    </source>
</evidence>
<proteinExistence type="predicted"/>
<dbReference type="InterPro" id="IPR003100">
    <property type="entry name" value="PAZ_dom"/>
</dbReference>
<dbReference type="CDD" id="cd00593">
    <property type="entry name" value="RIBOc"/>
    <property type="match status" value="2"/>
</dbReference>
<comment type="cofactor">
    <cofactor evidence="2">
        <name>Mg(2+)</name>
        <dbReference type="ChEBI" id="CHEBI:18420"/>
    </cofactor>
</comment>
<dbReference type="InterPro" id="IPR036389">
    <property type="entry name" value="RNase_III_sf"/>
</dbReference>
<sequence>MIDDVYTHVHVTKVYWIKIRREQNAASTWREIRSRDDSPLYHLSGFLMLTRLEVTVPDGKVLMDGDTARVSGQFLYEKSVSVEDWITLLEYQKFLLCDLTQQSTLMEPLSRSGTIFLPAYVTDMSLSSIDFNLNISLVDRMKQRYPVIDLIHQTDLIKDETLRMKQLKSMLLGRVIRSDYNDRYNCIKKIFSNIKPTSEFIVRVKKQKVVTNYIHYYKDKYGVDIFHHEQPLLHCGAGPPSDNADSTSGNLLVPELCSVLEMNCGVQTMFQTLHHVWNILQVSLQAGRLEENVLHFKMRQQKTLQEAITLPGSLLFDSNYQRLEFVGDSFLKFMVSERMYRLHPEHDEGKLTESVKSFIRNSFLQKLARATDIHHILDIQHDSAGSDVLEAILGAVLIDHGINQAKSLFEKFVTTYLQRDEGEVTLRGLWNGNSKESTQKQRRDHLMNNCIVDEKFFPLMRDIGVSLKDGRTLDMAFTGGTEHNYERLEFLGDSILGMFVSIYLYEKFPKASEGPLTQTKANLVSNYNLSFCSKNLKLDQLLSTKDGTVIRGLSEKTTANVFESLIAVLYLELGADAAKSFILHYNVSFSEENLHQLQTDWKSGILHIYSHQRIEYKVLGRERMGGDINFHVGLFIDGQMKAEAKATSIRRAEMLASSEVLNHDKKKLPFYMSLYNAPESANE</sequence>
<gene>
    <name evidence="11" type="ORF">PROFUN_08325</name>
</gene>
<evidence type="ECO:0000256" key="7">
    <source>
        <dbReference type="ARBA" id="ARBA00022801"/>
    </source>
</evidence>
<dbReference type="GO" id="GO:0003723">
    <property type="term" value="F:RNA binding"/>
    <property type="evidence" value="ECO:0007669"/>
    <property type="project" value="InterPro"/>
</dbReference>
<keyword evidence="8" id="KW-0464">Manganese</keyword>
<evidence type="ECO:0000256" key="1">
    <source>
        <dbReference type="ARBA" id="ARBA00001936"/>
    </source>
</evidence>
<evidence type="ECO:0000256" key="4">
    <source>
        <dbReference type="ARBA" id="ARBA00022737"/>
    </source>
</evidence>
<dbReference type="Pfam" id="PF00636">
    <property type="entry name" value="Ribonuclease_3"/>
    <property type="match status" value="2"/>
</dbReference>
<dbReference type="Pfam" id="PF02170">
    <property type="entry name" value="PAZ"/>
    <property type="match status" value="1"/>
</dbReference>
<evidence type="ECO:0000259" key="9">
    <source>
        <dbReference type="PROSITE" id="PS50142"/>
    </source>
</evidence>
<keyword evidence="6" id="KW-0255">Endonuclease</keyword>
<evidence type="ECO:0000256" key="6">
    <source>
        <dbReference type="ARBA" id="ARBA00022759"/>
    </source>
</evidence>
<comment type="cofactor">
    <cofactor evidence="1">
        <name>Mn(2+)</name>
        <dbReference type="ChEBI" id="CHEBI:29035"/>
    </cofactor>
</comment>
<feature type="domain" description="PAZ" evidence="10">
    <location>
        <begin position="146"/>
        <end position="261"/>
    </location>
</feature>
<keyword evidence="3" id="KW-0540">Nuclease</keyword>
<dbReference type="STRING" id="1890364.A0A2P6NI36"/>
<comment type="caution">
    <text evidence="11">The sequence shown here is derived from an EMBL/GenBank/DDBJ whole genome shotgun (WGS) entry which is preliminary data.</text>
</comment>
<evidence type="ECO:0000313" key="12">
    <source>
        <dbReference type="Proteomes" id="UP000241769"/>
    </source>
</evidence>
<feature type="domain" description="RNase III" evidence="9">
    <location>
        <begin position="286"/>
        <end position="401"/>
    </location>
</feature>
<dbReference type="InterPro" id="IPR000999">
    <property type="entry name" value="RNase_III_dom"/>
</dbReference>
<feature type="domain" description="RNase III" evidence="9">
    <location>
        <begin position="456"/>
        <end position="574"/>
    </location>
</feature>
<dbReference type="PROSITE" id="PS00517">
    <property type="entry name" value="RNASE_3_1"/>
    <property type="match status" value="2"/>
</dbReference>
<evidence type="ECO:0000256" key="8">
    <source>
        <dbReference type="ARBA" id="ARBA00023211"/>
    </source>
</evidence>
<dbReference type="SMART" id="SM00949">
    <property type="entry name" value="PAZ"/>
    <property type="match status" value="1"/>
</dbReference>
<keyword evidence="12" id="KW-1185">Reference proteome</keyword>
<name>A0A2P6NI36_9EUKA</name>
<organism evidence="11 12">
    <name type="scientific">Planoprotostelium fungivorum</name>
    <dbReference type="NCBI Taxonomy" id="1890364"/>
    <lineage>
        <taxon>Eukaryota</taxon>
        <taxon>Amoebozoa</taxon>
        <taxon>Evosea</taxon>
        <taxon>Variosea</taxon>
        <taxon>Cavosteliida</taxon>
        <taxon>Cavosteliaceae</taxon>
        <taxon>Planoprotostelium</taxon>
    </lineage>
</organism>
<dbReference type="OrthoDB" id="20536at2759"/>
<dbReference type="SUPFAM" id="SSF69065">
    <property type="entry name" value="RNase III domain-like"/>
    <property type="match status" value="2"/>
</dbReference>
<dbReference type="PROSITE" id="PS50821">
    <property type="entry name" value="PAZ"/>
    <property type="match status" value="1"/>
</dbReference>
<reference evidence="11 12" key="1">
    <citation type="journal article" date="2018" name="Genome Biol. Evol.">
        <title>Multiple Roots of Fruiting Body Formation in Amoebozoa.</title>
        <authorList>
            <person name="Hillmann F."/>
            <person name="Forbes G."/>
            <person name="Novohradska S."/>
            <person name="Ferling I."/>
            <person name="Riege K."/>
            <person name="Groth M."/>
            <person name="Westermann M."/>
            <person name="Marz M."/>
            <person name="Spaller T."/>
            <person name="Winckler T."/>
            <person name="Schaap P."/>
            <person name="Glockner G."/>
        </authorList>
    </citation>
    <scope>NUCLEOTIDE SEQUENCE [LARGE SCALE GENOMIC DNA]</scope>
    <source>
        <strain evidence="11 12">Jena</strain>
    </source>
</reference>
<dbReference type="SMART" id="SM00535">
    <property type="entry name" value="RIBOc"/>
    <property type="match status" value="2"/>
</dbReference>
<protein>
    <submittedName>
        <fullName evidence="11">Ribonuclease 3-like</fullName>
    </submittedName>
</protein>
<evidence type="ECO:0000256" key="2">
    <source>
        <dbReference type="ARBA" id="ARBA00001946"/>
    </source>
</evidence>
<dbReference type="SUPFAM" id="SSF54768">
    <property type="entry name" value="dsRNA-binding domain-like"/>
    <property type="match status" value="1"/>
</dbReference>
<dbReference type="GO" id="GO:0000166">
    <property type="term" value="F:nucleotide binding"/>
    <property type="evidence" value="ECO:0007669"/>
    <property type="project" value="UniProtKB-KW"/>
</dbReference>
<dbReference type="PANTHER" id="PTHR14950">
    <property type="entry name" value="DICER-RELATED"/>
    <property type="match status" value="1"/>
</dbReference>
<dbReference type="Gene3D" id="2.170.260.10">
    <property type="entry name" value="paz domain"/>
    <property type="match status" value="1"/>
</dbReference>
<evidence type="ECO:0000256" key="5">
    <source>
        <dbReference type="ARBA" id="ARBA00022741"/>
    </source>
</evidence>
<dbReference type="Proteomes" id="UP000241769">
    <property type="component" value="Unassembled WGS sequence"/>
</dbReference>
<dbReference type="SUPFAM" id="SSF101690">
    <property type="entry name" value="PAZ domain"/>
    <property type="match status" value="1"/>
</dbReference>
<dbReference type="EMBL" id="MDYQ01000079">
    <property type="protein sequence ID" value="PRP83599.1"/>
    <property type="molecule type" value="Genomic_DNA"/>
</dbReference>
<accession>A0A2P6NI36</accession>
<dbReference type="Gene3D" id="1.10.1520.10">
    <property type="entry name" value="Ribonuclease III domain"/>
    <property type="match status" value="2"/>
</dbReference>
<keyword evidence="5" id="KW-0547">Nucleotide-binding</keyword>
<dbReference type="GO" id="GO:0006396">
    <property type="term" value="P:RNA processing"/>
    <property type="evidence" value="ECO:0007669"/>
    <property type="project" value="InterPro"/>
</dbReference>
<evidence type="ECO:0000256" key="3">
    <source>
        <dbReference type="ARBA" id="ARBA00022722"/>
    </source>
</evidence>
<keyword evidence="4" id="KW-0677">Repeat</keyword>
<dbReference type="GO" id="GO:0004525">
    <property type="term" value="F:ribonuclease III activity"/>
    <property type="evidence" value="ECO:0007669"/>
    <property type="project" value="InterPro"/>
</dbReference>
<dbReference type="InParanoid" id="A0A2P6NI36"/>
<dbReference type="InterPro" id="IPR036085">
    <property type="entry name" value="PAZ_dom_sf"/>
</dbReference>